<gene>
    <name evidence="7" type="ORF">RICGR_0251</name>
</gene>
<feature type="transmembrane region" description="Helical" evidence="6">
    <location>
        <begin position="193"/>
        <end position="213"/>
    </location>
</feature>
<evidence type="ECO:0000256" key="5">
    <source>
        <dbReference type="ARBA" id="ARBA00023136"/>
    </source>
</evidence>
<dbReference type="eggNOG" id="COG3346">
    <property type="taxonomic scope" value="Bacteria"/>
</dbReference>
<keyword evidence="8" id="KW-1185">Reference proteome</keyword>
<dbReference type="Proteomes" id="UP000054075">
    <property type="component" value="Unassembled WGS sequence"/>
</dbReference>
<evidence type="ECO:0000313" key="7">
    <source>
        <dbReference type="EMBL" id="EDP45943.1"/>
    </source>
</evidence>
<evidence type="ECO:0000256" key="3">
    <source>
        <dbReference type="ARBA" id="ARBA00022692"/>
    </source>
</evidence>
<organism evidence="7 8">
    <name type="scientific">Rickettsiella grylli</name>
    <dbReference type="NCBI Taxonomy" id="59196"/>
    <lineage>
        <taxon>Bacteria</taxon>
        <taxon>Pseudomonadati</taxon>
        <taxon>Pseudomonadota</taxon>
        <taxon>Gammaproteobacteria</taxon>
        <taxon>Legionellales</taxon>
        <taxon>Coxiellaceae</taxon>
        <taxon>Rickettsiella</taxon>
    </lineage>
</organism>
<dbReference type="PROSITE" id="PS50895">
    <property type="entry name" value="SURF1"/>
    <property type="match status" value="1"/>
</dbReference>
<name>A8PL73_9COXI</name>
<dbReference type="GO" id="GO:0005886">
    <property type="term" value="C:plasma membrane"/>
    <property type="evidence" value="ECO:0007669"/>
    <property type="project" value="UniProtKB-SubCell"/>
</dbReference>
<keyword evidence="5 6" id="KW-0472">Membrane</keyword>
<accession>A8PL73</accession>
<dbReference type="Pfam" id="PF02104">
    <property type="entry name" value="SURF1"/>
    <property type="match status" value="1"/>
</dbReference>
<comment type="similarity">
    <text evidence="2 6">Belongs to the SURF1 family.</text>
</comment>
<dbReference type="InterPro" id="IPR045214">
    <property type="entry name" value="Surf1/Surf4"/>
</dbReference>
<evidence type="ECO:0000256" key="2">
    <source>
        <dbReference type="ARBA" id="ARBA00007165"/>
    </source>
</evidence>
<keyword evidence="6" id="KW-1003">Cell membrane</keyword>
<reference evidence="7" key="2">
    <citation type="submission" date="2007-10" db="EMBL/GenBank/DDBJ databases">
        <authorList>
            <person name="Myers G.S."/>
        </authorList>
    </citation>
    <scope>NUCLEOTIDE SEQUENCE [LARGE SCALE GENOMIC DNA]</scope>
</reference>
<dbReference type="CDD" id="cd06662">
    <property type="entry name" value="SURF1"/>
    <property type="match status" value="1"/>
</dbReference>
<keyword evidence="4 6" id="KW-1133">Transmembrane helix</keyword>
<evidence type="ECO:0000256" key="6">
    <source>
        <dbReference type="RuleBase" id="RU363076"/>
    </source>
</evidence>
<keyword evidence="3 6" id="KW-0812">Transmembrane</keyword>
<dbReference type="EMBL" id="AAQJ02000001">
    <property type="protein sequence ID" value="EDP45943.1"/>
    <property type="molecule type" value="Genomic_DNA"/>
</dbReference>
<dbReference type="PANTHER" id="PTHR23427">
    <property type="entry name" value="SURFEIT LOCUS PROTEIN"/>
    <property type="match status" value="1"/>
</dbReference>
<reference evidence="7" key="1">
    <citation type="submission" date="2006-04" db="EMBL/GenBank/DDBJ databases">
        <authorList>
            <person name="Seshadri R."/>
            <person name="Federici B.A."/>
        </authorList>
    </citation>
    <scope>NUCLEOTIDE SEQUENCE [LARGE SCALE GENOMIC DNA]</scope>
</reference>
<comment type="caution">
    <text evidence="6">Lacks conserved residue(s) required for the propagation of feature annotation.</text>
</comment>
<evidence type="ECO:0000256" key="1">
    <source>
        <dbReference type="ARBA" id="ARBA00004370"/>
    </source>
</evidence>
<comment type="subcellular location">
    <subcellularLocation>
        <location evidence="6">Cell membrane</location>
        <topology evidence="6">Multi-pass membrane protein</topology>
    </subcellularLocation>
    <subcellularLocation>
        <location evidence="1">Membrane</location>
    </subcellularLocation>
</comment>
<dbReference type="InterPro" id="IPR002994">
    <property type="entry name" value="Surf1/Shy1"/>
</dbReference>
<sequence>MLFFLFSLLMYLGFWQIDRGNRKHHLQKIFNQRSSSRPIHLNQIKNIDLKKNYFRGIVQGHFDNPHTFLLENRIYLHKIGYEVLTPFFLNNQSNAILVNRGWIPQGMNRKQIPKISAVDHQIKLEGVIVFPPKTFHFFNPINEEGWPKKIQSIHPDFLKKNKFQPFLLVVQPQQPGSFIPLWHPITLQPARHYAYAFQWFGLSITLFIVFLSAHIHRL</sequence>
<evidence type="ECO:0000256" key="4">
    <source>
        <dbReference type="ARBA" id="ARBA00022989"/>
    </source>
</evidence>
<proteinExistence type="inferred from homology"/>
<evidence type="ECO:0000313" key="8">
    <source>
        <dbReference type="Proteomes" id="UP000054075"/>
    </source>
</evidence>
<dbReference type="AlphaFoldDB" id="A8PL73"/>
<dbReference type="PANTHER" id="PTHR23427:SF2">
    <property type="entry name" value="SURFEIT LOCUS PROTEIN 1"/>
    <property type="match status" value="1"/>
</dbReference>
<protein>
    <recommendedName>
        <fullName evidence="6">SURF1-like protein</fullName>
    </recommendedName>
</protein>
<dbReference type="STRING" id="59196.RICGR_0251"/>
<comment type="caution">
    <text evidence="7">The sequence shown here is derived from an EMBL/GenBank/DDBJ whole genome shotgun (WGS) entry which is preliminary data.</text>
</comment>